<dbReference type="Proteomes" id="UP000092024">
    <property type="component" value="Unassembled WGS sequence"/>
</dbReference>
<keyword evidence="3 7" id="KW-0378">Hydrolase</keyword>
<organism evidence="8 9">
    <name type="scientific">Paenibacillus oryzae</name>
    <dbReference type="NCBI Taxonomy" id="1844972"/>
    <lineage>
        <taxon>Bacteria</taxon>
        <taxon>Bacillati</taxon>
        <taxon>Bacillota</taxon>
        <taxon>Bacilli</taxon>
        <taxon>Bacillales</taxon>
        <taxon>Paenibacillaceae</taxon>
        <taxon>Paenibacillus</taxon>
    </lineage>
</organism>
<gene>
    <name evidence="8" type="ORF">A7K91_01030</name>
</gene>
<sequence>MKNQAYNPYLPSYEYIPDGEPYVFGDRLYVFGSHDRFNGKLFCMNDYVCWSAPVDDLSDWRYEGVIYRKKQDPRNKMGLQQMFAPDVARGADGRYYLYYTVAFSSVMSVAVCDTPAGQYQFYGYVSRPDGELLWNKSGDPMLFDPGIFVDDDGCVYLYSGFAPKRSVPFPLTGWRRRTNKGGYVIRLERDMVTVIGEPKLLFPTAGEAEGTGFEGHEFFEASSMRKIGLTYYFIYSSVNGHELCYATSNSPMGDFTYGGTLVSNGDLFLNGAVSDRDALNYIGNNHGSLVQVKEQWYVFYHRQTNRHHYSRQGLAEKITIREDGSIPQAELTSCGLNDGPLQGKGEYSSHIACHLMSGQGAGRYGVYFGGVSFRTHPYFTQSGRDREDKPDQYIANMRDGAVAGYKYFWIEDVKEIAVCVRGSASGIMNVSNALGEAPFAQIQIEPSKDFTYYRTTQDRTMKDRTTSMSGSKSGKQALYFCFKGSGKLDFRSFVLG</sequence>
<dbReference type="InterPro" id="IPR006710">
    <property type="entry name" value="Glyco_hydro_43"/>
</dbReference>
<proteinExistence type="inferred from homology"/>
<feature type="site" description="Important for catalytic activity, responsible for pKa modulation of the active site Glu and correct orientation of both the proton donor and substrate" evidence="6">
    <location>
        <position position="144"/>
    </location>
</feature>
<evidence type="ECO:0000256" key="3">
    <source>
        <dbReference type="ARBA" id="ARBA00022801"/>
    </source>
</evidence>
<name>A0A1A5Y9E6_9BACL</name>
<dbReference type="EMBL" id="LYPA01000080">
    <property type="protein sequence ID" value="OBR62244.1"/>
    <property type="molecule type" value="Genomic_DNA"/>
</dbReference>
<dbReference type="OrthoDB" id="9801455at2"/>
<evidence type="ECO:0000256" key="1">
    <source>
        <dbReference type="ARBA" id="ARBA00009865"/>
    </source>
</evidence>
<accession>A0A1A5Y9E6</accession>
<dbReference type="STRING" id="1844972.A7K91_01030"/>
<dbReference type="InterPro" id="IPR052176">
    <property type="entry name" value="Glycosyl_Hydrlase_43_Enz"/>
</dbReference>
<evidence type="ECO:0000256" key="5">
    <source>
        <dbReference type="ARBA" id="ARBA00023295"/>
    </source>
</evidence>
<dbReference type="CDD" id="cd18620">
    <property type="entry name" value="GH43_XylA-like"/>
    <property type="match status" value="1"/>
</dbReference>
<evidence type="ECO:0000256" key="6">
    <source>
        <dbReference type="PIRSR" id="PIRSR606710-2"/>
    </source>
</evidence>
<dbReference type="GO" id="GO:0004553">
    <property type="term" value="F:hydrolase activity, hydrolyzing O-glycosyl compounds"/>
    <property type="evidence" value="ECO:0007669"/>
    <property type="project" value="InterPro"/>
</dbReference>
<dbReference type="PANTHER" id="PTHR43772:SF2">
    <property type="entry name" value="PUTATIVE (AFU_ORTHOLOGUE AFUA_2G04480)-RELATED"/>
    <property type="match status" value="1"/>
</dbReference>
<comment type="caution">
    <text evidence="8">The sequence shown here is derived from an EMBL/GenBank/DDBJ whole genome shotgun (WGS) entry which is preliminary data.</text>
</comment>
<keyword evidence="2" id="KW-0858">Xylan degradation</keyword>
<evidence type="ECO:0000256" key="4">
    <source>
        <dbReference type="ARBA" id="ARBA00023277"/>
    </source>
</evidence>
<dbReference type="AlphaFoldDB" id="A0A1A5Y9E6"/>
<dbReference type="RefSeq" id="WP_068687103.1">
    <property type="nucleotide sequence ID" value="NZ_LYPA01000080.1"/>
</dbReference>
<keyword evidence="5 7" id="KW-0326">Glycosidase</keyword>
<evidence type="ECO:0000256" key="7">
    <source>
        <dbReference type="RuleBase" id="RU361187"/>
    </source>
</evidence>
<dbReference type="Pfam" id="PF04616">
    <property type="entry name" value="Glyco_hydro_43"/>
    <property type="match status" value="1"/>
</dbReference>
<keyword evidence="4" id="KW-0119">Carbohydrate metabolism</keyword>
<keyword evidence="2" id="KW-0624">Polysaccharide degradation</keyword>
<protein>
    <submittedName>
        <fullName evidence="8">Alpha-N-arabinofuranosidase</fullName>
    </submittedName>
</protein>
<dbReference type="InterPro" id="IPR023296">
    <property type="entry name" value="Glyco_hydro_beta-prop_sf"/>
</dbReference>
<evidence type="ECO:0000313" key="9">
    <source>
        <dbReference type="Proteomes" id="UP000092024"/>
    </source>
</evidence>
<dbReference type="PANTHER" id="PTHR43772">
    <property type="entry name" value="ENDO-1,4-BETA-XYLANASE"/>
    <property type="match status" value="1"/>
</dbReference>
<reference evidence="8 9" key="1">
    <citation type="submission" date="2016-05" db="EMBL/GenBank/DDBJ databases">
        <title>Paenibacillus oryzae. sp. nov., isolated from the rice root.</title>
        <authorList>
            <person name="Zhang J."/>
            <person name="Zhang X."/>
        </authorList>
    </citation>
    <scope>NUCLEOTIDE SEQUENCE [LARGE SCALE GENOMIC DNA]</scope>
    <source>
        <strain evidence="8 9">1DrF-4</strain>
    </source>
</reference>
<comment type="similarity">
    <text evidence="1 7">Belongs to the glycosyl hydrolase 43 family.</text>
</comment>
<dbReference type="Gene3D" id="2.115.10.20">
    <property type="entry name" value="Glycosyl hydrolase domain, family 43"/>
    <property type="match status" value="1"/>
</dbReference>
<dbReference type="SUPFAM" id="SSF75005">
    <property type="entry name" value="Arabinanase/levansucrase/invertase"/>
    <property type="match status" value="1"/>
</dbReference>
<keyword evidence="9" id="KW-1185">Reference proteome</keyword>
<dbReference type="GO" id="GO:0045493">
    <property type="term" value="P:xylan catabolic process"/>
    <property type="evidence" value="ECO:0007669"/>
    <property type="project" value="UniProtKB-KW"/>
</dbReference>
<evidence type="ECO:0000313" key="8">
    <source>
        <dbReference type="EMBL" id="OBR62244.1"/>
    </source>
</evidence>
<evidence type="ECO:0000256" key="2">
    <source>
        <dbReference type="ARBA" id="ARBA00022651"/>
    </source>
</evidence>